<keyword evidence="3" id="KW-1185">Reference proteome</keyword>
<dbReference type="Proteomes" id="UP000076798">
    <property type="component" value="Unassembled WGS sequence"/>
</dbReference>
<reference evidence="2 3" key="1">
    <citation type="journal article" date="2016" name="Mol. Biol. Evol.">
        <title>Comparative Genomics of Early-Diverging Mushroom-Forming Fungi Provides Insights into the Origins of Lignocellulose Decay Capabilities.</title>
        <authorList>
            <person name="Nagy L.G."/>
            <person name="Riley R."/>
            <person name="Tritt A."/>
            <person name="Adam C."/>
            <person name="Daum C."/>
            <person name="Floudas D."/>
            <person name="Sun H."/>
            <person name="Yadav J.S."/>
            <person name="Pangilinan J."/>
            <person name="Larsson K.H."/>
            <person name="Matsuura K."/>
            <person name="Barry K."/>
            <person name="Labutti K."/>
            <person name="Kuo R."/>
            <person name="Ohm R.A."/>
            <person name="Bhattacharya S.S."/>
            <person name="Shirouzu T."/>
            <person name="Yoshinaga Y."/>
            <person name="Martin F.M."/>
            <person name="Grigoriev I.V."/>
            <person name="Hibbett D.S."/>
        </authorList>
    </citation>
    <scope>NUCLEOTIDE SEQUENCE [LARGE SCALE GENOMIC DNA]</scope>
    <source>
        <strain evidence="2 3">HHB10207 ss-3</strain>
    </source>
</reference>
<protein>
    <submittedName>
        <fullName evidence="2">Uncharacterized protein</fullName>
    </submittedName>
</protein>
<feature type="region of interest" description="Disordered" evidence="1">
    <location>
        <begin position="148"/>
        <end position="171"/>
    </location>
</feature>
<evidence type="ECO:0000313" key="3">
    <source>
        <dbReference type="Proteomes" id="UP000076798"/>
    </source>
</evidence>
<accession>A0A166F4I7</accession>
<dbReference type="AlphaFoldDB" id="A0A166F4I7"/>
<proteinExistence type="predicted"/>
<organism evidence="2 3">
    <name type="scientific">Sistotremastrum suecicum HHB10207 ss-3</name>
    <dbReference type="NCBI Taxonomy" id="1314776"/>
    <lineage>
        <taxon>Eukaryota</taxon>
        <taxon>Fungi</taxon>
        <taxon>Dikarya</taxon>
        <taxon>Basidiomycota</taxon>
        <taxon>Agaricomycotina</taxon>
        <taxon>Agaricomycetes</taxon>
        <taxon>Sistotremastrales</taxon>
        <taxon>Sistotremastraceae</taxon>
        <taxon>Sistotremastrum</taxon>
    </lineage>
</organism>
<gene>
    <name evidence="2" type="ORF">SISSUDRAFT_532248</name>
</gene>
<name>A0A166F4I7_9AGAM</name>
<evidence type="ECO:0000313" key="2">
    <source>
        <dbReference type="EMBL" id="KZT40272.1"/>
    </source>
</evidence>
<sequence length="171" mass="19454">MFRNFGLVRLVVVGERTTDSEYLVRKMSKVLRTVFKIGNTSENIPSTIYYFSHPVTSEGNIQVPPGFWSFYPDPSVDAATRLNRHEAHHTVRLSVKRRSFVRISKLTSTNRHKFTYYGSLGASHLALLRGIDSYGCLPAHDVVFEDQPRSKVQKATAGPRSMLSRARRLLK</sequence>
<dbReference type="EMBL" id="KV428035">
    <property type="protein sequence ID" value="KZT40272.1"/>
    <property type="molecule type" value="Genomic_DNA"/>
</dbReference>
<evidence type="ECO:0000256" key="1">
    <source>
        <dbReference type="SAM" id="MobiDB-lite"/>
    </source>
</evidence>